<gene>
    <name evidence="1" type="ORF">D4Q52_23990</name>
</gene>
<comment type="caution">
    <text evidence="1">The sequence shown here is derived from an EMBL/GenBank/DDBJ whole genome shotgun (WGS) entry which is preliminary data.</text>
</comment>
<name>A0A418UY44_RHOPL</name>
<accession>A0A418UY44</accession>
<organism evidence="1 2">
    <name type="scientific">Rhodopseudomonas palustris</name>
    <dbReference type="NCBI Taxonomy" id="1076"/>
    <lineage>
        <taxon>Bacteria</taxon>
        <taxon>Pseudomonadati</taxon>
        <taxon>Pseudomonadota</taxon>
        <taxon>Alphaproteobacteria</taxon>
        <taxon>Hyphomicrobiales</taxon>
        <taxon>Nitrobacteraceae</taxon>
        <taxon>Rhodopseudomonas</taxon>
    </lineage>
</organism>
<proteinExistence type="predicted"/>
<evidence type="ECO:0000313" key="1">
    <source>
        <dbReference type="EMBL" id="RJF66557.1"/>
    </source>
</evidence>
<dbReference type="Proteomes" id="UP000285523">
    <property type="component" value="Unassembled WGS sequence"/>
</dbReference>
<reference evidence="1 2" key="1">
    <citation type="submission" date="2018-09" db="EMBL/GenBank/DDBJ databases">
        <title>Draft genome sequence of Rhodopseudomonas palustris 2.1.18.</title>
        <authorList>
            <person name="Robertson S.L."/>
            <person name="Meyer T.E."/>
            <person name="Kyndt J.A."/>
        </authorList>
    </citation>
    <scope>NUCLEOTIDE SEQUENCE [LARGE SCALE GENOMIC DNA]</scope>
    <source>
        <strain evidence="1 2">2.1.18</strain>
    </source>
</reference>
<protein>
    <submittedName>
        <fullName evidence="1">Uncharacterized protein</fullName>
    </submittedName>
</protein>
<dbReference type="AlphaFoldDB" id="A0A418UY44"/>
<sequence length="111" mass="11183">MVRFGYRPVPEPAAPELPVVAPAAPAPVDVPAAAAPLEVELGVAVTEPALDAPFVEPCDAASPPALLAELAGDVLLPVCAEAKAVDASNAAATTAVIRNLDCIISFLRCSD</sequence>
<evidence type="ECO:0000313" key="2">
    <source>
        <dbReference type="Proteomes" id="UP000285523"/>
    </source>
</evidence>
<dbReference type="EMBL" id="QYYD01000037">
    <property type="protein sequence ID" value="RJF66557.1"/>
    <property type="molecule type" value="Genomic_DNA"/>
</dbReference>